<keyword evidence="6" id="KW-0800">Toxin</keyword>
<dbReference type="Gene3D" id="3.40.50.1010">
    <property type="entry name" value="5'-nuclease"/>
    <property type="match status" value="1"/>
</dbReference>
<evidence type="ECO:0000313" key="8">
    <source>
        <dbReference type="EMBL" id="ELR69494.1"/>
    </source>
</evidence>
<dbReference type="eggNOG" id="COG1487">
    <property type="taxonomic scope" value="Bacteria"/>
</dbReference>
<evidence type="ECO:0000256" key="1">
    <source>
        <dbReference type="ARBA" id="ARBA00022649"/>
    </source>
</evidence>
<evidence type="ECO:0000256" key="2">
    <source>
        <dbReference type="ARBA" id="ARBA00022722"/>
    </source>
</evidence>
<organism evidence="8 9">
    <name type="scientific">Fulvivirga imtechensis AK7</name>
    <dbReference type="NCBI Taxonomy" id="1237149"/>
    <lineage>
        <taxon>Bacteria</taxon>
        <taxon>Pseudomonadati</taxon>
        <taxon>Bacteroidota</taxon>
        <taxon>Cytophagia</taxon>
        <taxon>Cytophagales</taxon>
        <taxon>Fulvivirgaceae</taxon>
        <taxon>Fulvivirga</taxon>
    </lineage>
</organism>
<protein>
    <recommendedName>
        <fullName evidence="6">Ribonuclease VapC</fullName>
        <shortName evidence="6">RNase VapC</shortName>
        <ecNumber evidence="6">3.1.-.-</ecNumber>
    </recommendedName>
    <alternativeName>
        <fullName evidence="6">Toxin VapC</fullName>
    </alternativeName>
</protein>
<dbReference type="PATRIC" id="fig|1237149.3.peg.4494"/>
<gene>
    <name evidence="6" type="primary">vapC</name>
    <name evidence="8" type="ORF">C900_05026</name>
</gene>
<reference evidence="8 9" key="1">
    <citation type="submission" date="2012-12" db="EMBL/GenBank/DDBJ databases">
        <title>Genome assembly of Fulvivirga imtechensis AK7.</title>
        <authorList>
            <person name="Nupur N."/>
            <person name="Khatri I."/>
            <person name="Kumar R."/>
            <person name="Subramanian S."/>
            <person name="Pinnaka A."/>
        </authorList>
    </citation>
    <scope>NUCLEOTIDE SEQUENCE [LARGE SCALE GENOMIC DNA]</scope>
    <source>
        <strain evidence="8 9">AK7</strain>
    </source>
</reference>
<dbReference type="PANTHER" id="PTHR42740">
    <property type="entry name" value="RIBONUCLEASE VAPC3"/>
    <property type="match status" value="1"/>
</dbReference>
<dbReference type="PANTHER" id="PTHR42740:SF1">
    <property type="entry name" value="RIBONUCLEASE VAPC3"/>
    <property type="match status" value="1"/>
</dbReference>
<dbReference type="Proteomes" id="UP000011135">
    <property type="component" value="Unassembled WGS sequence"/>
</dbReference>
<dbReference type="SUPFAM" id="SSF88723">
    <property type="entry name" value="PIN domain-like"/>
    <property type="match status" value="1"/>
</dbReference>
<dbReference type="InterPro" id="IPR022907">
    <property type="entry name" value="VapC_family"/>
</dbReference>
<accession>L8JPQ5</accession>
<keyword evidence="5 6" id="KW-0460">Magnesium</keyword>
<dbReference type="InterPro" id="IPR002716">
    <property type="entry name" value="PIN_dom"/>
</dbReference>
<feature type="domain" description="PIN" evidence="7">
    <location>
        <begin position="5"/>
        <end position="122"/>
    </location>
</feature>
<evidence type="ECO:0000256" key="3">
    <source>
        <dbReference type="ARBA" id="ARBA00022723"/>
    </source>
</evidence>
<dbReference type="GO" id="GO:0016787">
    <property type="term" value="F:hydrolase activity"/>
    <property type="evidence" value="ECO:0007669"/>
    <property type="project" value="UniProtKB-KW"/>
</dbReference>
<evidence type="ECO:0000256" key="6">
    <source>
        <dbReference type="HAMAP-Rule" id="MF_00265"/>
    </source>
</evidence>
<evidence type="ECO:0000259" key="7">
    <source>
        <dbReference type="Pfam" id="PF01850"/>
    </source>
</evidence>
<dbReference type="GO" id="GO:0004540">
    <property type="term" value="F:RNA nuclease activity"/>
    <property type="evidence" value="ECO:0007669"/>
    <property type="project" value="InterPro"/>
</dbReference>
<keyword evidence="9" id="KW-1185">Reference proteome</keyword>
<dbReference type="RefSeq" id="WP_009582185.1">
    <property type="nucleotide sequence ID" value="NZ_AMZN01000072.1"/>
</dbReference>
<proteinExistence type="inferred from homology"/>
<keyword evidence="3 6" id="KW-0479">Metal-binding</keyword>
<keyword evidence="2 6" id="KW-0540">Nuclease</keyword>
<dbReference type="Pfam" id="PF01850">
    <property type="entry name" value="PIN"/>
    <property type="match status" value="1"/>
</dbReference>
<comment type="function">
    <text evidence="6">Toxic component of a toxin-antitoxin (TA) system. An RNase.</text>
</comment>
<dbReference type="STRING" id="1237149.C900_05026"/>
<dbReference type="InterPro" id="IPR051749">
    <property type="entry name" value="PINc/VapC_TA_RNase"/>
</dbReference>
<feature type="binding site" evidence="6">
    <location>
        <position position="100"/>
    </location>
    <ligand>
        <name>Mg(2+)</name>
        <dbReference type="ChEBI" id="CHEBI:18420"/>
    </ligand>
</feature>
<comment type="cofactor">
    <cofactor evidence="6">
        <name>Mg(2+)</name>
        <dbReference type="ChEBI" id="CHEBI:18420"/>
    </cofactor>
</comment>
<evidence type="ECO:0000256" key="4">
    <source>
        <dbReference type="ARBA" id="ARBA00022801"/>
    </source>
</evidence>
<dbReference type="InterPro" id="IPR029060">
    <property type="entry name" value="PIN-like_dom_sf"/>
</dbReference>
<keyword evidence="4 6" id="KW-0378">Hydrolase</keyword>
<name>L8JPQ5_9BACT</name>
<dbReference type="HAMAP" id="MF_00265">
    <property type="entry name" value="VapC_Nob1"/>
    <property type="match status" value="1"/>
</dbReference>
<dbReference type="AlphaFoldDB" id="L8JPQ5"/>
<dbReference type="EC" id="3.1.-.-" evidence="6"/>
<evidence type="ECO:0000313" key="9">
    <source>
        <dbReference type="Proteomes" id="UP000011135"/>
    </source>
</evidence>
<evidence type="ECO:0000256" key="5">
    <source>
        <dbReference type="ARBA" id="ARBA00022842"/>
    </source>
</evidence>
<keyword evidence="1 6" id="KW-1277">Toxin-antitoxin system</keyword>
<sequence>MTGPIIADTSVWIGFFKGIESEAVTVLVDYIENDKDIYLCPAIVQEVLQGIRNDKQYREIKNYLLAFNILNDDGLEMAISAANLYRALRKKGVTIRKSNDCLIAQYAIKHSLAILHKDRDFDLIINNHK</sequence>
<dbReference type="GO" id="GO:0000287">
    <property type="term" value="F:magnesium ion binding"/>
    <property type="evidence" value="ECO:0007669"/>
    <property type="project" value="UniProtKB-UniRule"/>
</dbReference>
<comment type="caution">
    <text evidence="8">The sequence shown here is derived from an EMBL/GenBank/DDBJ whole genome shotgun (WGS) entry which is preliminary data.</text>
</comment>
<comment type="similarity">
    <text evidence="6">Belongs to the PINc/VapC protein family.</text>
</comment>
<dbReference type="EMBL" id="AMZN01000072">
    <property type="protein sequence ID" value="ELR69494.1"/>
    <property type="molecule type" value="Genomic_DNA"/>
</dbReference>
<dbReference type="GO" id="GO:0090729">
    <property type="term" value="F:toxin activity"/>
    <property type="evidence" value="ECO:0007669"/>
    <property type="project" value="UniProtKB-KW"/>
</dbReference>
<feature type="binding site" evidence="6">
    <location>
        <position position="8"/>
    </location>
    <ligand>
        <name>Mg(2+)</name>
        <dbReference type="ChEBI" id="CHEBI:18420"/>
    </ligand>
</feature>